<accession>A0A3Q0J913</accession>
<dbReference type="STRING" id="121845.A0A3Q0J913"/>
<evidence type="ECO:0000259" key="1">
    <source>
        <dbReference type="Pfam" id="PF09273"/>
    </source>
</evidence>
<dbReference type="Proteomes" id="UP000079169">
    <property type="component" value="Unplaced"/>
</dbReference>
<dbReference type="RefSeq" id="XP_026684982.1">
    <property type="nucleotide sequence ID" value="XM_026829181.1"/>
</dbReference>
<evidence type="ECO:0000313" key="3">
    <source>
        <dbReference type="RefSeq" id="XP_026684982.1"/>
    </source>
</evidence>
<dbReference type="InterPro" id="IPR036464">
    <property type="entry name" value="Rubisco_LSMT_subst-bd_sf"/>
</dbReference>
<proteinExistence type="predicted"/>
<dbReference type="SUPFAM" id="SSF81822">
    <property type="entry name" value="RuBisCo LSMT C-terminal, substrate-binding domain"/>
    <property type="match status" value="1"/>
</dbReference>
<organism evidence="2 3">
    <name type="scientific">Diaphorina citri</name>
    <name type="common">Asian citrus psyllid</name>
    <dbReference type="NCBI Taxonomy" id="121845"/>
    <lineage>
        <taxon>Eukaryota</taxon>
        <taxon>Metazoa</taxon>
        <taxon>Ecdysozoa</taxon>
        <taxon>Arthropoda</taxon>
        <taxon>Hexapoda</taxon>
        <taxon>Insecta</taxon>
        <taxon>Pterygota</taxon>
        <taxon>Neoptera</taxon>
        <taxon>Paraneoptera</taxon>
        <taxon>Hemiptera</taxon>
        <taxon>Sternorrhyncha</taxon>
        <taxon>Psylloidea</taxon>
        <taxon>Psyllidae</taxon>
        <taxon>Diaphorininae</taxon>
        <taxon>Diaphorina</taxon>
    </lineage>
</organism>
<dbReference type="InterPro" id="IPR015353">
    <property type="entry name" value="Rubisco_LSMT_subst-bd"/>
</dbReference>
<gene>
    <name evidence="3" type="primary">LOC103516908</name>
</gene>
<feature type="domain" description="Rubisco LSMT substrate-binding" evidence="1">
    <location>
        <begin position="51"/>
        <end position="100"/>
    </location>
</feature>
<reference evidence="3" key="1">
    <citation type="submission" date="2025-08" db="UniProtKB">
        <authorList>
            <consortium name="RefSeq"/>
        </authorList>
    </citation>
    <scope>IDENTIFICATION</scope>
</reference>
<dbReference type="Gene3D" id="3.90.1420.10">
    <property type="entry name" value="Rubisco LSMT, substrate-binding domain"/>
    <property type="match status" value="1"/>
</dbReference>
<name>A0A3Q0J913_DIACI</name>
<evidence type="ECO:0000313" key="2">
    <source>
        <dbReference type="Proteomes" id="UP000079169"/>
    </source>
</evidence>
<dbReference type="PaxDb" id="121845-A0A3Q0J913"/>
<feature type="non-terminal residue" evidence="3">
    <location>
        <position position="137"/>
    </location>
</feature>
<dbReference type="GeneID" id="103516908"/>
<dbReference type="AlphaFoldDB" id="A0A3Q0J913"/>
<keyword evidence="2" id="KW-1185">Reference proteome</keyword>
<sequence length="137" mass="15456">MSECFSHRGFTAGSQVFIFYGIRRNADFLVHSGFFYPDNQSDGVKILLGISKSDPYYDIRTQLLNRIRISSTSDFVLSRAPDCGLEGPLLAFLRVFNMTKVNRIRISSTSDFILSRAPDCGLEGPLLAFLRVFNMTK</sequence>
<dbReference type="Gene3D" id="3.90.1410.10">
    <property type="entry name" value="set domain protein methyltransferase, domain 1"/>
    <property type="match status" value="1"/>
</dbReference>
<dbReference type="Pfam" id="PF09273">
    <property type="entry name" value="Rubis-subs-bind"/>
    <property type="match status" value="1"/>
</dbReference>
<dbReference type="KEGG" id="dci:103516908"/>
<protein>
    <submittedName>
        <fullName evidence="3">Histone-lysine N-methyltransferase setd3-like</fullName>
    </submittedName>
</protein>